<comment type="caution">
    <text evidence="1">The sequence shown here is derived from an EMBL/GenBank/DDBJ whole genome shotgun (WGS) entry which is preliminary data.</text>
</comment>
<sequence length="99" mass="10824">MLETGTSGTLDDTLGPAVRTVIATGDYDGHVGFMRTHWHTADELRSEMEAAGLGDVQVYGIEGPAWPALDRMGDRSGQHRHPQHDAFEEAVTGVYSVWQ</sequence>
<dbReference type="EMBL" id="PSZC01000022">
    <property type="protein sequence ID" value="PPJ35346.1"/>
    <property type="molecule type" value="Genomic_DNA"/>
</dbReference>
<proteinExistence type="predicted"/>
<gene>
    <name evidence="1" type="ORF">C5E45_26165</name>
</gene>
<name>A0A2S6AJE8_9NOCA</name>
<dbReference type="Proteomes" id="UP000239874">
    <property type="component" value="Unassembled WGS sequence"/>
</dbReference>
<organism evidence="1 2">
    <name type="scientific">Nocardia nova</name>
    <dbReference type="NCBI Taxonomy" id="37330"/>
    <lineage>
        <taxon>Bacteria</taxon>
        <taxon>Bacillati</taxon>
        <taxon>Actinomycetota</taxon>
        <taxon>Actinomycetes</taxon>
        <taxon>Mycobacteriales</taxon>
        <taxon>Nocardiaceae</taxon>
        <taxon>Nocardia</taxon>
    </lineage>
</organism>
<reference evidence="1 2" key="1">
    <citation type="submission" date="2018-02" db="EMBL/GenBank/DDBJ databases">
        <title>8 Nocardia nova and 1 Nocardia cyriacigeorgica strain used for evolution to TMP-SMX.</title>
        <authorList>
            <person name="Mehta H."/>
            <person name="Weng J."/>
            <person name="Shamoo Y."/>
        </authorList>
    </citation>
    <scope>NUCLEOTIDE SEQUENCE [LARGE SCALE GENOMIC DNA]</scope>
    <source>
        <strain evidence="1 2">MDA3139</strain>
    </source>
</reference>
<dbReference type="AlphaFoldDB" id="A0A2S6AJE8"/>
<evidence type="ECO:0000313" key="2">
    <source>
        <dbReference type="Proteomes" id="UP000239874"/>
    </source>
</evidence>
<accession>A0A2S6AJE8</accession>
<protein>
    <submittedName>
        <fullName evidence="1">Uncharacterized protein</fullName>
    </submittedName>
</protein>
<evidence type="ECO:0000313" key="1">
    <source>
        <dbReference type="EMBL" id="PPJ35346.1"/>
    </source>
</evidence>